<feature type="transmembrane region" description="Helical" evidence="1">
    <location>
        <begin position="104"/>
        <end position="128"/>
    </location>
</feature>
<reference evidence="2 3" key="1">
    <citation type="journal article" date="2010" name="PLoS ONE">
        <title>The glycobiome of the rumen bacterium Butyrivibrio proteoclasticus B316(T) highlights adaptation to a polysaccharide-rich environment.</title>
        <authorList>
            <person name="Kelly W.J."/>
            <person name="Leahy S.C."/>
            <person name="Altermann E."/>
            <person name="Yeoman C.J."/>
            <person name="Dunne J.C."/>
            <person name="Kong Z."/>
            <person name="Pacheco D.M."/>
            <person name="Li D."/>
            <person name="Noel S.J."/>
            <person name="Moon C.D."/>
            <person name="Cookson A.L."/>
            <person name="Attwood G.T."/>
        </authorList>
    </citation>
    <scope>NUCLEOTIDE SEQUENCE [LARGE SCALE GENOMIC DNA]</scope>
    <source>
        <strain evidence="3">ATCC 51982 / DSM 14932 / B316</strain>
    </source>
</reference>
<keyword evidence="1" id="KW-1133">Transmembrane helix</keyword>
<dbReference type="STRING" id="515622.bpr_I0201"/>
<feature type="transmembrane region" description="Helical" evidence="1">
    <location>
        <begin position="50"/>
        <end position="71"/>
    </location>
</feature>
<dbReference type="Proteomes" id="UP000001299">
    <property type="component" value="Chromosome 1"/>
</dbReference>
<dbReference type="KEGG" id="bpb:bpr_I0201"/>
<evidence type="ECO:0000313" key="3">
    <source>
        <dbReference type="Proteomes" id="UP000001299"/>
    </source>
</evidence>
<evidence type="ECO:0000256" key="1">
    <source>
        <dbReference type="SAM" id="Phobius"/>
    </source>
</evidence>
<evidence type="ECO:0000313" key="2">
    <source>
        <dbReference type="EMBL" id="ADL32950.1"/>
    </source>
</evidence>
<dbReference type="RefSeq" id="WP_013279607.1">
    <property type="nucleotide sequence ID" value="NC_014387.1"/>
</dbReference>
<dbReference type="AlphaFoldDB" id="E0RW84"/>
<protein>
    <recommendedName>
        <fullName evidence="4">DUF975 family protein</fullName>
    </recommendedName>
</protein>
<dbReference type="InterPro" id="IPR010380">
    <property type="entry name" value="DUF975"/>
</dbReference>
<keyword evidence="1" id="KW-0472">Membrane</keyword>
<keyword evidence="3" id="KW-1185">Reference proteome</keyword>
<dbReference type="eggNOG" id="COG5523">
    <property type="taxonomic scope" value="Bacteria"/>
</dbReference>
<dbReference type="PANTHER" id="PTHR40076">
    <property type="entry name" value="MEMBRANE PROTEIN-RELATED"/>
    <property type="match status" value="1"/>
</dbReference>
<dbReference type="Pfam" id="PF06161">
    <property type="entry name" value="DUF975"/>
    <property type="match status" value="1"/>
</dbReference>
<dbReference type="EMBL" id="CP001810">
    <property type="protein sequence ID" value="ADL32950.1"/>
    <property type="molecule type" value="Genomic_DNA"/>
</dbReference>
<accession>E0RW84</accession>
<gene>
    <name evidence="2" type="ordered locus">bpr_I0201</name>
</gene>
<dbReference type="PANTHER" id="PTHR40076:SF1">
    <property type="entry name" value="MEMBRANE PROTEIN"/>
    <property type="match status" value="1"/>
</dbReference>
<organism evidence="2 3">
    <name type="scientific">Butyrivibrio proteoclasticus (strain ATCC 51982 / DSM 14932 / B316)</name>
    <name type="common">Clostridium proteoclasticum</name>
    <dbReference type="NCBI Taxonomy" id="515622"/>
    <lineage>
        <taxon>Bacteria</taxon>
        <taxon>Bacillati</taxon>
        <taxon>Bacillota</taxon>
        <taxon>Clostridia</taxon>
        <taxon>Lachnospirales</taxon>
        <taxon>Lachnospiraceae</taxon>
        <taxon>Butyrivibrio</taxon>
    </lineage>
</organism>
<evidence type="ECO:0008006" key="4">
    <source>
        <dbReference type="Google" id="ProtNLM"/>
    </source>
</evidence>
<keyword evidence="1" id="KW-0812">Transmembrane</keyword>
<feature type="transmembrane region" description="Helical" evidence="1">
    <location>
        <begin position="21"/>
        <end position="44"/>
    </location>
</feature>
<sequence>MSTISTAQLKAIAKERALDRYGTLIFANILIFIIQVLISGITTVASYGNILIFIINQFINLIVSILLGILASGKAYLYMNLVYSQTISASDIFFGLKQQPQKAVVIQSVFVIANYLVTLPSSLILFYADQTSSIDLYLTNIIILIAGIVINIFIYLMYSQAFFLLHDFPDRSALELLKTSRRLMQGRKGKLFLLQLSFVPLYIFGIITLFVPLLWISVYRYASVAVFYQNLISEAANVSSSKEEQNGLN</sequence>
<proteinExistence type="predicted"/>
<name>E0RW84_BUTPB</name>
<feature type="transmembrane region" description="Helical" evidence="1">
    <location>
        <begin position="134"/>
        <end position="158"/>
    </location>
</feature>
<dbReference type="HOGENOM" id="CLU_045673_1_0_9"/>
<feature type="transmembrane region" description="Helical" evidence="1">
    <location>
        <begin position="191"/>
        <end position="216"/>
    </location>
</feature>